<dbReference type="InterPro" id="IPR003834">
    <property type="entry name" value="Cyt_c_assmbl_TM_dom"/>
</dbReference>
<keyword evidence="5" id="KW-0934">Plastid</keyword>
<dbReference type="InterPro" id="IPR051790">
    <property type="entry name" value="Cytochrome_c-biogenesis_DsbD"/>
</dbReference>
<dbReference type="AlphaFoldDB" id="A0A6U3SQS3"/>
<evidence type="ECO:0000256" key="7">
    <source>
        <dbReference type="ARBA" id="ARBA00022748"/>
    </source>
</evidence>
<dbReference type="PANTHER" id="PTHR31272:SF6">
    <property type="entry name" value="CYTOCHROME C-TYPE BIOGENESIS CCDA-LIKE CHLOROPLASTIC PROTEIN"/>
    <property type="match status" value="1"/>
</dbReference>
<dbReference type="Pfam" id="PF02683">
    <property type="entry name" value="DsbD_TM"/>
    <property type="match status" value="2"/>
</dbReference>
<evidence type="ECO:0000313" key="13">
    <source>
        <dbReference type="EMBL" id="CAD9341509.1"/>
    </source>
</evidence>
<evidence type="ECO:0000256" key="5">
    <source>
        <dbReference type="ARBA" id="ARBA00022640"/>
    </source>
</evidence>
<organism evidence="13">
    <name type="scientific">Ditylum brightwellii</name>
    <dbReference type="NCBI Taxonomy" id="49249"/>
    <lineage>
        <taxon>Eukaryota</taxon>
        <taxon>Sar</taxon>
        <taxon>Stramenopiles</taxon>
        <taxon>Ochrophyta</taxon>
        <taxon>Bacillariophyta</taxon>
        <taxon>Mediophyceae</taxon>
        <taxon>Lithodesmiophycidae</taxon>
        <taxon>Lithodesmiales</taxon>
        <taxon>Lithodesmiaceae</taxon>
        <taxon>Ditylum</taxon>
    </lineage>
</organism>
<reference evidence="13" key="1">
    <citation type="submission" date="2021-01" db="EMBL/GenBank/DDBJ databases">
        <authorList>
            <person name="Corre E."/>
            <person name="Pelletier E."/>
            <person name="Niang G."/>
            <person name="Scheremetjew M."/>
            <person name="Finn R."/>
            <person name="Kale V."/>
            <person name="Holt S."/>
            <person name="Cochrane G."/>
            <person name="Meng A."/>
            <person name="Brown T."/>
            <person name="Cohen L."/>
        </authorList>
    </citation>
    <scope>NUCLEOTIDE SEQUENCE</scope>
    <source>
        <strain evidence="13">Pop2</strain>
    </source>
</reference>
<evidence type="ECO:0000256" key="2">
    <source>
        <dbReference type="ARBA" id="ARBA00004229"/>
    </source>
</evidence>
<evidence type="ECO:0000256" key="9">
    <source>
        <dbReference type="ARBA" id="ARBA00023136"/>
    </source>
</evidence>
<comment type="subcellular location">
    <subcellularLocation>
        <location evidence="1">Membrane</location>
        <topology evidence="1">Multi-pass membrane protein</topology>
    </subcellularLocation>
    <subcellularLocation>
        <location evidence="2">Plastid</location>
        <location evidence="2">Chloroplast</location>
    </subcellularLocation>
</comment>
<feature type="signal peptide" evidence="11">
    <location>
        <begin position="1"/>
        <end position="32"/>
    </location>
</feature>
<evidence type="ECO:0000256" key="1">
    <source>
        <dbReference type="ARBA" id="ARBA00004141"/>
    </source>
</evidence>
<dbReference type="PANTHER" id="PTHR31272">
    <property type="entry name" value="CYTOCHROME C-TYPE BIOGENESIS PROTEIN HI_1454-RELATED"/>
    <property type="match status" value="1"/>
</dbReference>
<keyword evidence="7" id="KW-0201">Cytochrome c-type biogenesis</keyword>
<accession>A0A6U3SQS3</accession>
<feature type="chain" id="PRO_5030160155" description="Cytochrome C biogenesis protein transmembrane domain-containing protein" evidence="11">
    <location>
        <begin position="33"/>
        <end position="413"/>
    </location>
</feature>
<dbReference type="EMBL" id="HBGN01026171">
    <property type="protein sequence ID" value="CAD9341509.1"/>
    <property type="molecule type" value="Transcribed_RNA"/>
</dbReference>
<keyword evidence="8 10" id="KW-1133">Transmembrane helix</keyword>
<dbReference type="GO" id="GO:0016020">
    <property type="term" value="C:membrane"/>
    <property type="evidence" value="ECO:0007669"/>
    <property type="project" value="UniProtKB-SubCell"/>
</dbReference>
<keyword evidence="6 10" id="KW-0812">Transmembrane</keyword>
<feature type="domain" description="Cytochrome C biogenesis protein transmembrane" evidence="12">
    <location>
        <begin position="281"/>
        <end position="355"/>
    </location>
</feature>
<dbReference type="GO" id="GO:0009507">
    <property type="term" value="C:chloroplast"/>
    <property type="evidence" value="ECO:0007669"/>
    <property type="project" value="UniProtKB-SubCell"/>
</dbReference>
<evidence type="ECO:0000256" key="8">
    <source>
        <dbReference type="ARBA" id="ARBA00022989"/>
    </source>
</evidence>
<evidence type="ECO:0000256" key="4">
    <source>
        <dbReference type="ARBA" id="ARBA00022528"/>
    </source>
</evidence>
<name>A0A6U3SQS3_9STRA</name>
<evidence type="ECO:0000256" key="3">
    <source>
        <dbReference type="ARBA" id="ARBA00006143"/>
    </source>
</evidence>
<keyword evidence="4" id="KW-0150">Chloroplast</keyword>
<evidence type="ECO:0000259" key="12">
    <source>
        <dbReference type="Pfam" id="PF02683"/>
    </source>
</evidence>
<comment type="similarity">
    <text evidence="3">Belongs to the DsbD family.</text>
</comment>
<feature type="transmembrane region" description="Helical" evidence="10">
    <location>
        <begin position="203"/>
        <end position="227"/>
    </location>
</feature>
<keyword evidence="9 10" id="KW-0472">Membrane</keyword>
<feature type="transmembrane region" description="Helical" evidence="10">
    <location>
        <begin position="154"/>
        <end position="183"/>
    </location>
</feature>
<evidence type="ECO:0000256" key="11">
    <source>
        <dbReference type="SAM" id="SignalP"/>
    </source>
</evidence>
<evidence type="ECO:0000256" key="6">
    <source>
        <dbReference type="ARBA" id="ARBA00022692"/>
    </source>
</evidence>
<feature type="transmembrane region" description="Helical" evidence="10">
    <location>
        <begin position="294"/>
        <end position="320"/>
    </location>
</feature>
<gene>
    <name evidence="13" type="ORF">DBRI1063_LOCUS16809</name>
</gene>
<dbReference type="GO" id="GO:0017004">
    <property type="term" value="P:cytochrome complex assembly"/>
    <property type="evidence" value="ECO:0007669"/>
    <property type="project" value="UniProtKB-KW"/>
</dbReference>
<feature type="transmembrane region" description="Helical" evidence="10">
    <location>
        <begin position="379"/>
        <end position="400"/>
    </location>
</feature>
<sequence length="413" mass="42074">MTDPTKRTRRTKLHVLLLSSSSLLLSLPSCNAGISTSAAFVASQSSNIPKRSGGTARRTANYLLGCPPKQVSMRMIPAGLDDLIYNAQSSASNMASSAMAPLLSAGSSSLSIGSLAILYAAGLLTSFSPCSLGMLPVTISYISSAAGEREDNTAFLPTLAFASGLASTFVALGLSASLVGGVFSGGWSSYSSDLVGDAEALTGIGAIMANTAILAGFSSCVAVAMGLQILNLVKIPLPSVQFDLPFESSSSIADSSSSTLLFDDEGNMIPDSFAQQTQPQQGQANNPLSALVRVFLLGGSLALVESPCATPVLASILAFVAVCRDLTAGGILLLCYTTGYVTPLLVVGAIGGQALVMLQSQSEGDGEKMGLVGTIGKAVTPLTASILIWYGTTGFLTAIFGDPSVMGLAPILE</sequence>
<feature type="domain" description="Cytochrome C biogenesis protein transmembrane" evidence="12">
    <location>
        <begin position="115"/>
        <end position="183"/>
    </location>
</feature>
<protein>
    <recommendedName>
        <fullName evidence="12">Cytochrome C biogenesis protein transmembrane domain-containing protein</fullName>
    </recommendedName>
</protein>
<keyword evidence="11" id="KW-0732">Signal</keyword>
<feature type="transmembrane region" description="Helical" evidence="10">
    <location>
        <begin position="340"/>
        <end position="358"/>
    </location>
</feature>
<evidence type="ECO:0000256" key="10">
    <source>
        <dbReference type="SAM" id="Phobius"/>
    </source>
</evidence>
<proteinExistence type="inferred from homology"/>